<evidence type="ECO:0000313" key="6">
    <source>
        <dbReference type="EMBL" id="PKI65630.1"/>
    </source>
</evidence>
<evidence type="ECO:0000256" key="4">
    <source>
        <dbReference type="ARBA" id="ARBA00023136"/>
    </source>
</evidence>
<dbReference type="AlphaFoldDB" id="A0A2I0KBQ4"/>
<evidence type="ECO:0000313" key="7">
    <source>
        <dbReference type="Proteomes" id="UP000233551"/>
    </source>
</evidence>
<evidence type="ECO:0000256" key="1">
    <source>
        <dbReference type="ARBA" id="ARBA00004141"/>
    </source>
</evidence>
<dbReference type="Proteomes" id="UP000233551">
    <property type="component" value="Unassembled WGS sequence"/>
</dbReference>
<dbReference type="GO" id="GO:0016020">
    <property type="term" value="C:membrane"/>
    <property type="evidence" value="ECO:0007669"/>
    <property type="project" value="UniProtKB-SubCell"/>
</dbReference>
<proteinExistence type="predicted"/>
<dbReference type="InterPro" id="IPR005178">
    <property type="entry name" value="Ostalpha/TMEM184C"/>
</dbReference>
<feature type="transmembrane region" description="Helical" evidence="5">
    <location>
        <begin position="57"/>
        <end position="76"/>
    </location>
</feature>
<evidence type="ECO:0000256" key="2">
    <source>
        <dbReference type="ARBA" id="ARBA00022692"/>
    </source>
</evidence>
<comment type="subcellular location">
    <subcellularLocation>
        <location evidence="1">Membrane</location>
        <topology evidence="1">Multi-pass membrane protein</topology>
    </subcellularLocation>
</comment>
<protein>
    <submittedName>
        <fullName evidence="6">Uncharacterized protein</fullName>
    </submittedName>
</protein>
<feature type="transmembrane region" description="Helical" evidence="5">
    <location>
        <begin position="214"/>
        <end position="236"/>
    </location>
</feature>
<organism evidence="6 7">
    <name type="scientific">Punica granatum</name>
    <name type="common">Pomegranate</name>
    <dbReference type="NCBI Taxonomy" id="22663"/>
    <lineage>
        <taxon>Eukaryota</taxon>
        <taxon>Viridiplantae</taxon>
        <taxon>Streptophyta</taxon>
        <taxon>Embryophyta</taxon>
        <taxon>Tracheophyta</taxon>
        <taxon>Spermatophyta</taxon>
        <taxon>Magnoliopsida</taxon>
        <taxon>eudicotyledons</taxon>
        <taxon>Gunneridae</taxon>
        <taxon>Pentapetalae</taxon>
        <taxon>rosids</taxon>
        <taxon>malvids</taxon>
        <taxon>Myrtales</taxon>
        <taxon>Lythraceae</taxon>
        <taxon>Punica</taxon>
    </lineage>
</organism>
<dbReference type="Pfam" id="PF03619">
    <property type="entry name" value="Solute_trans_a"/>
    <property type="match status" value="1"/>
</dbReference>
<comment type="caution">
    <text evidence="6">The sequence shown here is derived from an EMBL/GenBank/DDBJ whole genome shotgun (WGS) entry which is preliminary data.</text>
</comment>
<dbReference type="EMBL" id="PGOL01000737">
    <property type="protein sequence ID" value="PKI65630.1"/>
    <property type="molecule type" value="Genomic_DNA"/>
</dbReference>
<keyword evidence="4 5" id="KW-0472">Membrane</keyword>
<accession>A0A2I0KBQ4</accession>
<keyword evidence="7" id="KW-1185">Reference proteome</keyword>
<sequence>MTLGRIVAMGVDELNNGCRAAIFLGIHGQLGAQSASFPTAHLSAFAFPEEAEVAKKAILVIIHILMAPLYAINSYVSTIDYQGSKTAFTFLDSIKECYEALVIHPLSYNNLHGLQISLLYHSVVRNRGTKLRKKANLTFYLQLEHSTRRDQRKTDSPLVSHGSLSASLCPLKSRDTEASKELDLAVFGPLPGVLHLDDHFSTSRDIPGWLSQTFAMIYDVFVTLALYMLLVFYHVLLRSCNHTSPSLSSYASKGSNSSAFGRIFWSIGAFALNSADESEFSRSFVQGIVLKIWA</sequence>
<dbReference type="STRING" id="22663.A0A2I0KBQ4"/>
<keyword evidence="3 5" id="KW-1133">Transmembrane helix</keyword>
<evidence type="ECO:0000256" key="5">
    <source>
        <dbReference type="SAM" id="Phobius"/>
    </source>
</evidence>
<reference evidence="6 7" key="1">
    <citation type="submission" date="2017-11" db="EMBL/GenBank/DDBJ databases">
        <title>De-novo sequencing of pomegranate (Punica granatum L.) genome.</title>
        <authorList>
            <person name="Akparov Z."/>
            <person name="Amiraslanov A."/>
            <person name="Hajiyeva S."/>
            <person name="Abbasov M."/>
            <person name="Kaur K."/>
            <person name="Hamwieh A."/>
            <person name="Solovyev V."/>
            <person name="Salamov A."/>
            <person name="Braich B."/>
            <person name="Kosarev P."/>
            <person name="Mahmoud A."/>
            <person name="Hajiyev E."/>
            <person name="Babayeva S."/>
            <person name="Izzatullayeva V."/>
            <person name="Mammadov A."/>
            <person name="Mammadov A."/>
            <person name="Sharifova S."/>
            <person name="Ojaghi J."/>
            <person name="Eynullazada K."/>
            <person name="Bayramov B."/>
            <person name="Abdulazimova A."/>
            <person name="Shahmuradov I."/>
        </authorList>
    </citation>
    <scope>NUCLEOTIDE SEQUENCE [LARGE SCALE GENOMIC DNA]</scope>
    <source>
        <strain evidence="7">cv. AG2017</strain>
        <tissue evidence="6">Leaf</tissue>
    </source>
</reference>
<gene>
    <name evidence="6" type="ORF">CRG98_013925</name>
</gene>
<name>A0A2I0KBQ4_PUNGR</name>
<keyword evidence="2 5" id="KW-0812">Transmembrane</keyword>
<evidence type="ECO:0000256" key="3">
    <source>
        <dbReference type="ARBA" id="ARBA00022989"/>
    </source>
</evidence>